<dbReference type="InterPro" id="IPR036514">
    <property type="entry name" value="SGNH_hydro_sf"/>
</dbReference>
<sequence>MNPSVKKWFVTSSLIISSFCCSPAVSAAGFTELVVFSDSLSDLGRAFTETGGTFPAYGSPSNPRYSNGPVWVEYLADSLGIATNPNTNYAIGGALTGNINAINFAPGFTPPPVFDGLTQQIASYTDYDPHALYIVWAGANDYIFGGEISPMNPISNLQTNLQTLLTNGAKNILVGNLPNLGDTPGVSDPAQSAGLNLLTQGHNNALSTTLDILQTSFPHANIRLLDANQQFQTITNDPSLFGFTNVTDSCLSGVVPCSNPDEYLFWDSIHPTTRGHQLISNLALEALGVPEPSAVFGLIVIGISGIFLKQKV</sequence>
<comment type="caution">
    <text evidence="3">The sequence shown here is derived from an EMBL/GenBank/DDBJ whole genome shotgun (WGS) entry which is preliminary data.</text>
</comment>
<dbReference type="GeneID" id="88765747"/>
<dbReference type="CDD" id="cd01846">
    <property type="entry name" value="fatty_acyltransferase_like"/>
    <property type="match status" value="1"/>
</dbReference>
<dbReference type="InterPro" id="IPR013424">
    <property type="entry name" value="Ice-binding_C"/>
</dbReference>
<feature type="chain" id="PRO_5003479189" evidence="2">
    <location>
        <begin position="28"/>
        <end position="312"/>
    </location>
</feature>
<evidence type="ECO:0000313" key="4">
    <source>
        <dbReference type="Proteomes" id="UP000003477"/>
    </source>
</evidence>
<dbReference type="PANTHER" id="PTHR45648:SF22">
    <property type="entry name" value="GDSL LIPASE_ACYLHYDROLASE FAMILY PROTEIN (AFU_ORTHOLOGUE AFUA_4G14700)"/>
    <property type="match status" value="1"/>
</dbReference>
<dbReference type="EMBL" id="AESD01000311">
    <property type="protein sequence ID" value="EHJ13290.1"/>
    <property type="molecule type" value="Genomic_DNA"/>
</dbReference>
<dbReference type="Proteomes" id="UP000003477">
    <property type="component" value="Unassembled WGS sequence"/>
</dbReference>
<dbReference type="PANTHER" id="PTHR45648">
    <property type="entry name" value="GDSL LIPASE/ACYLHYDROLASE FAMILY PROTEIN (AFU_ORTHOLOGUE AFUA_4G14700)"/>
    <property type="match status" value="1"/>
</dbReference>
<evidence type="ECO:0000256" key="1">
    <source>
        <dbReference type="ARBA" id="ARBA00022801"/>
    </source>
</evidence>
<dbReference type="SUPFAM" id="SSF52266">
    <property type="entry name" value="SGNH hydrolase"/>
    <property type="match status" value="1"/>
</dbReference>
<feature type="signal peptide" evidence="2">
    <location>
        <begin position="1"/>
        <end position="27"/>
    </location>
</feature>
<evidence type="ECO:0000313" key="3">
    <source>
        <dbReference type="EMBL" id="EHJ13290.1"/>
    </source>
</evidence>
<gene>
    <name evidence="3" type="ORF">CWATWH0003_2015</name>
</gene>
<evidence type="ECO:0000256" key="2">
    <source>
        <dbReference type="SAM" id="SignalP"/>
    </source>
</evidence>
<keyword evidence="2" id="KW-0732">Signal</keyword>
<name>G5J3D8_CROWT</name>
<proteinExistence type="predicted"/>
<dbReference type="InterPro" id="IPR001087">
    <property type="entry name" value="GDSL"/>
</dbReference>
<organism evidence="3 4">
    <name type="scientific">Crocosphaera watsonii WH 0003</name>
    <dbReference type="NCBI Taxonomy" id="423471"/>
    <lineage>
        <taxon>Bacteria</taxon>
        <taxon>Bacillati</taxon>
        <taxon>Cyanobacteriota</taxon>
        <taxon>Cyanophyceae</taxon>
        <taxon>Oscillatoriophycideae</taxon>
        <taxon>Chroococcales</taxon>
        <taxon>Aphanothecaceae</taxon>
        <taxon>Crocosphaera</taxon>
    </lineage>
</organism>
<reference evidence="3 4" key="1">
    <citation type="journal article" date="2011" name="Front. Microbiol.">
        <title>Two Strains of Crocosphaera watsonii with Highly Conserved Genomes are Distinguished by Strain-Specific Features.</title>
        <authorList>
            <person name="Bench S.R."/>
            <person name="Ilikchyan I.N."/>
            <person name="Tripp H.J."/>
            <person name="Zehr J.P."/>
        </authorList>
    </citation>
    <scope>NUCLEOTIDE SEQUENCE [LARGE SCALE GENOMIC DNA]</scope>
    <source>
        <strain evidence="3 4">WH 0003</strain>
    </source>
</reference>
<dbReference type="AlphaFoldDB" id="G5J3D8"/>
<dbReference type="Gene3D" id="3.40.50.1110">
    <property type="entry name" value="SGNH hydrolase"/>
    <property type="match status" value="1"/>
</dbReference>
<keyword evidence="1" id="KW-0378">Hydrolase</keyword>
<dbReference type="InterPro" id="IPR051058">
    <property type="entry name" value="GDSL_Est/Lipase"/>
</dbReference>
<dbReference type="RefSeq" id="WP_007310337.1">
    <property type="nucleotide sequence ID" value="NZ_AESD01000311.1"/>
</dbReference>
<protein>
    <submittedName>
        <fullName evidence="3">Phospholipase/lecithinase/hemolysin</fullName>
    </submittedName>
</protein>
<accession>G5J3D8</accession>
<dbReference type="NCBIfam" id="TIGR02595">
    <property type="entry name" value="PEP_CTERM"/>
    <property type="match status" value="1"/>
</dbReference>
<dbReference type="Pfam" id="PF00657">
    <property type="entry name" value="Lipase_GDSL"/>
    <property type="match status" value="1"/>
</dbReference>
<dbReference type="PATRIC" id="fig|423471.3.peg.1892"/>
<dbReference type="GO" id="GO:0016788">
    <property type="term" value="F:hydrolase activity, acting on ester bonds"/>
    <property type="evidence" value="ECO:0007669"/>
    <property type="project" value="InterPro"/>
</dbReference>